<sequence>MFTVSNFIVSLFPLAQAIGISQRLDLGWDRLAAAITRLYLRETYMANDVGKAAESAEAKEAVSSVALVP</sequence>
<accession>A0A5N5FC92</accession>
<proteinExistence type="predicted"/>
<reference evidence="3" key="2">
    <citation type="submission" date="2019-10" db="EMBL/GenBank/DDBJ databases">
        <title>A de novo genome assembly of a pear dwarfing rootstock.</title>
        <authorList>
            <person name="Wang F."/>
            <person name="Wang J."/>
            <person name="Li S."/>
            <person name="Zhang Y."/>
            <person name="Fang M."/>
            <person name="Ma L."/>
            <person name="Zhao Y."/>
            <person name="Jiang S."/>
        </authorList>
    </citation>
    <scope>NUCLEOTIDE SEQUENCE [LARGE SCALE GENOMIC DNA]</scope>
</reference>
<reference evidence="2 3" key="1">
    <citation type="submission" date="2019-09" db="EMBL/GenBank/DDBJ databases">
        <authorList>
            <person name="Ou C."/>
        </authorList>
    </citation>
    <scope>NUCLEOTIDE SEQUENCE [LARGE SCALE GENOMIC DNA]</scope>
    <source>
        <strain evidence="2">S2</strain>
        <tissue evidence="2">Leaf</tissue>
    </source>
</reference>
<keyword evidence="3" id="KW-1185">Reference proteome</keyword>
<dbReference type="Proteomes" id="UP000327157">
    <property type="component" value="Chromosome 7"/>
</dbReference>
<feature type="signal peptide" evidence="1">
    <location>
        <begin position="1"/>
        <end position="17"/>
    </location>
</feature>
<gene>
    <name evidence="2" type="ORF">D8674_031564</name>
</gene>
<organism evidence="2 3">
    <name type="scientific">Pyrus ussuriensis x Pyrus communis</name>
    <dbReference type="NCBI Taxonomy" id="2448454"/>
    <lineage>
        <taxon>Eukaryota</taxon>
        <taxon>Viridiplantae</taxon>
        <taxon>Streptophyta</taxon>
        <taxon>Embryophyta</taxon>
        <taxon>Tracheophyta</taxon>
        <taxon>Spermatophyta</taxon>
        <taxon>Magnoliopsida</taxon>
        <taxon>eudicotyledons</taxon>
        <taxon>Gunneridae</taxon>
        <taxon>Pentapetalae</taxon>
        <taxon>rosids</taxon>
        <taxon>fabids</taxon>
        <taxon>Rosales</taxon>
        <taxon>Rosaceae</taxon>
        <taxon>Amygdaloideae</taxon>
        <taxon>Maleae</taxon>
        <taxon>Pyrus</taxon>
    </lineage>
</organism>
<evidence type="ECO:0000313" key="2">
    <source>
        <dbReference type="EMBL" id="KAB2596114.1"/>
    </source>
</evidence>
<keyword evidence="1" id="KW-0732">Signal</keyword>
<name>A0A5N5FC92_9ROSA</name>
<dbReference type="EMBL" id="SMOL01000781">
    <property type="protein sequence ID" value="KAB2596114.1"/>
    <property type="molecule type" value="Genomic_DNA"/>
</dbReference>
<feature type="chain" id="PRO_5024280426" evidence="1">
    <location>
        <begin position="18"/>
        <end position="69"/>
    </location>
</feature>
<evidence type="ECO:0000313" key="3">
    <source>
        <dbReference type="Proteomes" id="UP000327157"/>
    </source>
</evidence>
<dbReference type="AlphaFoldDB" id="A0A5N5FC92"/>
<comment type="caution">
    <text evidence="2">The sequence shown here is derived from an EMBL/GenBank/DDBJ whole genome shotgun (WGS) entry which is preliminary data.</text>
</comment>
<reference evidence="2 3" key="3">
    <citation type="submission" date="2019-11" db="EMBL/GenBank/DDBJ databases">
        <title>A de novo genome assembly of a pear dwarfing rootstock.</title>
        <authorList>
            <person name="Wang F."/>
            <person name="Wang J."/>
            <person name="Li S."/>
            <person name="Zhang Y."/>
            <person name="Fang M."/>
            <person name="Ma L."/>
            <person name="Zhao Y."/>
            <person name="Jiang S."/>
        </authorList>
    </citation>
    <scope>NUCLEOTIDE SEQUENCE [LARGE SCALE GENOMIC DNA]</scope>
    <source>
        <strain evidence="2">S2</strain>
        <tissue evidence="2">Leaf</tissue>
    </source>
</reference>
<protein>
    <submittedName>
        <fullName evidence="2">Uncharacterized protein</fullName>
    </submittedName>
</protein>
<evidence type="ECO:0000256" key="1">
    <source>
        <dbReference type="SAM" id="SignalP"/>
    </source>
</evidence>